<protein>
    <submittedName>
        <fullName evidence="2">Protein-export chaperone SecB</fullName>
    </submittedName>
</protein>
<gene>
    <name evidence="2" type="ORF">IAB16_05905</name>
</gene>
<sequence>MNIKIINYIVNEAHFKANPLPQGVTNFTIKPNIRMDIKKEARTLSLSITVTVKGSETEPVPFDLDVRLTGNFAILSPAASVDELRIEASKTLYPYMRAYVATITANANIVPYSLPVIDFDNAVATATKIVPGAAVSANPAKRGVDAITIRPVDEEV</sequence>
<dbReference type="Proteomes" id="UP000727857">
    <property type="component" value="Unassembled WGS sequence"/>
</dbReference>
<reference evidence="2" key="1">
    <citation type="submission" date="2020-10" db="EMBL/GenBank/DDBJ databases">
        <authorList>
            <person name="Gilroy R."/>
        </authorList>
    </citation>
    <scope>NUCLEOTIDE SEQUENCE</scope>
    <source>
        <strain evidence="2">517</strain>
    </source>
</reference>
<name>A0A940DJC8_9FIRM</name>
<dbReference type="InterPro" id="IPR035958">
    <property type="entry name" value="SecB-like_sf"/>
</dbReference>
<dbReference type="InterPro" id="IPR003708">
    <property type="entry name" value="SecB"/>
</dbReference>
<dbReference type="GO" id="GO:0051082">
    <property type="term" value="F:unfolded protein binding"/>
    <property type="evidence" value="ECO:0007669"/>
    <property type="project" value="InterPro"/>
</dbReference>
<evidence type="ECO:0000256" key="1">
    <source>
        <dbReference type="ARBA" id="ARBA00009990"/>
    </source>
</evidence>
<reference evidence="2" key="2">
    <citation type="journal article" date="2021" name="PeerJ">
        <title>Extensive microbial diversity within the chicken gut microbiome revealed by metagenomics and culture.</title>
        <authorList>
            <person name="Gilroy R."/>
            <person name="Ravi A."/>
            <person name="Getino M."/>
            <person name="Pursley I."/>
            <person name="Horton D.L."/>
            <person name="Alikhan N.F."/>
            <person name="Baker D."/>
            <person name="Gharbi K."/>
            <person name="Hall N."/>
            <person name="Watson M."/>
            <person name="Adriaenssens E.M."/>
            <person name="Foster-Nyarko E."/>
            <person name="Jarju S."/>
            <person name="Secka A."/>
            <person name="Antonio M."/>
            <person name="Oren A."/>
            <person name="Chaudhuri R.R."/>
            <person name="La Ragione R."/>
            <person name="Hildebrand F."/>
            <person name="Pallen M.J."/>
        </authorList>
    </citation>
    <scope>NUCLEOTIDE SEQUENCE</scope>
    <source>
        <strain evidence="2">517</strain>
    </source>
</reference>
<dbReference type="EMBL" id="JADINF010000150">
    <property type="protein sequence ID" value="MBO8424535.1"/>
    <property type="molecule type" value="Genomic_DNA"/>
</dbReference>
<accession>A0A940DJC8</accession>
<evidence type="ECO:0000313" key="3">
    <source>
        <dbReference type="Proteomes" id="UP000727857"/>
    </source>
</evidence>
<dbReference type="GO" id="GO:0015031">
    <property type="term" value="P:protein transport"/>
    <property type="evidence" value="ECO:0007669"/>
    <property type="project" value="InterPro"/>
</dbReference>
<dbReference type="GO" id="GO:0051262">
    <property type="term" value="P:protein tetramerization"/>
    <property type="evidence" value="ECO:0007669"/>
    <property type="project" value="InterPro"/>
</dbReference>
<dbReference type="SUPFAM" id="SSF54611">
    <property type="entry name" value="SecB-like"/>
    <property type="match status" value="1"/>
</dbReference>
<dbReference type="AlphaFoldDB" id="A0A940DJC8"/>
<evidence type="ECO:0000313" key="2">
    <source>
        <dbReference type="EMBL" id="MBO8424535.1"/>
    </source>
</evidence>
<dbReference type="Pfam" id="PF02556">
    <property type="entry name" value="SecB"/>
    <property type="match status" value="1"/>
</dbReference>
<comment type="similarity">
    <text evidence="1">Belongs to the SecB family.</text>
</comment>
<comment type="caution">
    <text evidence="2">The sequence shown here is derived from an EMBL/GenBank/DDBJ whole genome shotgun (WGS) entry which is preliminary data.</text>
</comment>
<organism evidence="2 3">
    <name type="scientific">Candidatus Stercoripulliclostridium pullicola</name>
    <dbReference type="NCBI Taxonomy" id="2840953"/>
    <lineage>
        <taxon>Bacteria</taxon>
        <taxon>Bacillati</taxon>
        <taxon>Bacillota</taxon>
        <taxon>Clostridia</taxon>
        <taxon>Eubacteriales</taxon>
        <taxon>Candidatus Stercoripulliclostridium</taxon>
    </lineage>
</organism>
<proteinExistence type="inferred from homology"/>
<dbReference type="Gene3D" id="3.10.420.10">
    <property type="entry name" value="SecB-like"/>
    <property type="match status" value="1"/>
</dbReference>